<comment type="caution">
    <text evidence="3">The sequence shown here is derived from an EMBL/GenBank/DDBJ whole genome shotgun (WGS) entry which is preliminary data.</text>
</comment>
<name>A0A3S0HTU0_9GAMM</name>
<dbReference type="SUPFAM" id="SSF56059">
    <property type="entry name" value="Glutathione synthetase ATP-binding domain-like"/>
    <property type="match status" value="1"/>
</dbReference>
<dbReference type="Pfam" id="PF02655">
    <property type="entry name" value="ATP-grasp_3"/>
    <property type="match status" value="1"/>
</dbReference>
<reference evidence="3 4" key="1">
    <citation type="submission" date="2018-12" db="EMBL/GenBank/DDBJ databases">
        <authorList>
            <person name="Yu L."/>
        </authorList>
    </citation>
    <scope>NUCLEOTIDE SEQUENCE [LARGE SCALE GENOMIC DNA]</scope>
    <source>
        <strain evidence="3 4">11S</strain>
    </source>
</reference>
<evidence type="ECO:0000256" key="1">
    <source>
        <dbReference type="PROSITE-ProRule" id="PRU00409"/>
    </source>
</evidence>
<dbReference type="OrthoDB" id="24041at2"/>
<organism evidence="3 4">
    <name type="scientific">Halomonas nitroreducens</name>
    <dbReference type="NCBI Taxonomy" id="447425"/>
    <lineage>
        <taxon>Bacteria</taxon>
        <taxon>Pseudomonadati</taxon>
        <taxon>Pseudomonadota</taxon>
        <taxon>Gammaproteobacteria</taxon>
        <taxon>Oceanospirillales</taxon>
        <taxon>Halomonadaceae</taxon>
        <taxon>Halomonas</taxon>
    </lineage>
</organism>
<proteinExistence type="predicted"/>
<dbReference type="EMBL" id="RXNS01000005">
    <property type="protein sequence ID" value="RTR05355.1"/>
    <property type="molecule type" value="Genomic_DNA"/>
</dbReference>
<dbReference type="AlphaFoldDB" id="A0A3S0HTU0"/>
<protein>
    <submittedName>
        <fullName evidence="3">ATP-grasp domain-containing protein</fullName>
    </submittedName>
</protein>
<feature type="domain" description="ATP-grasp" evidence="2">
    <location>
        <begin position="112"/>
        <end position="294"/>
    </location>
</feature>
<keyword evidence="1" id="KW-0067">ATP-binding</keyword>
<dbReference type="InterPro" id="IPR011761">
    <property type="entry name" value="ATP-grasp"/>
</dbReference>
<dbReference type="RefSeq" id="WP_126482507.1">
    <property type="nucleotide sequence ID" value="NZ_RXNS01000005.1"/>
</dbReference>
<keyword evidence="4" id="KW-1185">Reference proteome</keyword>
<dbReference type="PROSITE" id="PS50975">
    <property type="entry name" value="ATP_GRASP"/>
    <property type="match status" value="1"/>
</dbReference>
<dbReference type="InterPro" id="IPR003806">
    <property type="entry name" value="ATP-grasp_PylC-type"/>
</dbReference>
<sequence length="394" mass="43653">MTNQLVVSVGAGCAQRKFIEKLKAHEYKVAAFGRGRNDPYAVSLCDYFEEIDTSNGAEAVSWIKSLGERVLGAGSFSGGGAIDTLQYIDRAFSLCTQIPGNLSVGIDKKEQQKLYKKIKAGHIETFYGDEFKDLTVKVKKDKMYIVKPVVGRGSLGVYTLSGKEVLEKINEQGLPGCVVQEYVEGKEYRVLLLVHNRTIKTLCPIRRESAAGSCLLGRLSFDMTAEALLNHYFKSLLSKMNVENSIVKADVLVHEGTVKLIEMDIGVGGGVYFVKYASEVQGFDIVDDYIGLITGGEVRNHMGLRKRGELVMDYVYHDYGDNVLLQDSLIKKMSDMLGGCSIQFNPLLKNKVGGRPQKNSDFIFCVIHNNRHLSNSDVNRLARLAVRETDIKVG</sequence>
<evidence type="ECO:0000313" key="4">
    <source>
        <dbReference type="Proteomes" id="UP000267400"/>
    </source>
</evidence>
<evidence type="ECO:0000313" key="3">
    <source>
        <dbReference type="EMBL" id="RTR05355.1"/>
    </source>
</evidence>
<dbReference type="Gene3D" id="3.30.470.20">
    <property type="entry name" value="ATP-grasp fold, B domain"/>
    <property type="match status" value="1"/>
</dbReference>
<accession>A0A3S0HTU0</accession>
<dbReference type="Proteomes" id="UP000267400">
    <property type="component" value="Unassembled WGS sequence"/>
</dbReference>
<evidence type="ECO:0000259" key="2">
    <source>
        <dbReference type="PROSITE" id="PS50975"/>
    </source>
</evidence>
<keyword evidence="1" id="KW-0547">Nucleotide-binding</keyword>
<dbReference type="GO" id="GO:0046872">
    <property type="term" value="F:metal ion binding"/>
    <property type="evidence" value="ECO:0007669"/>
    <property type="project" value="InterPro"/>
</dbReference>
<dbReference type="GO" id="GO:0005524">
    <property type="term" value="F:ATP binding"/>
    <property type="evidence" value="ECO:0007669"/>
    <property type="project" value="UniProtKB-UniRule"/>
</dbReference>
<gene>
    <name evidence="3" type="ORF">EKG36_07155</name>
</gene>